<gene>
    <name evidence="2" type="ORF">HNR73_004539</name>
</gene>
<comment type="caution">
    <text evidence="2">The sequence shown here is derived from an EMBL/GenBank/DDBJ whole genome shotgun (WGS) entry which is preliminary data.</text>
</comment>
<feature type="chain" id="PRO_5039549600" description="Lipoprotein LpqN" evidence="1">
    <location>
        <begin position="23"/>
        <end position="192"/>
    </location>
</feature>
<name>A0A841FSE1_9ACTN</name>
<evidence type="ECO:0008006" key="4">
    <source>
        <dbReference type="Google" id="ProtNLM"/>
    </source>
</evidence>
<organism evidence="2 3">
    <name type="scientific">Phytomonospora endophytica</name>
    <dbReference type="NCBI Taxonomy" id="714109"/>
    <lineage>
        <taxon>Bacteria</taxon>
        <taxon>Bacillati</taxon>
        <taxon>Actinomycetota</taxon>
        <taxon>Actinomycetes</taxon>
        <taxon>Micromonosporales</taxon>
        <taxon>Micromonosporaceae</taxon>
        <taxon>Phytomonospora</taxon>
    </lineage>
</organism>
<dbReference type="AlphaFoldDB" id="A0A841FSE1"/>
<accession>A0A841FSE1</accession>
<evidence type="ECO:0000313" key="2">
    <source>
        <dbReference type="EMBL" id="MBB6036668.1"/>
    </source>
</evidence>
<evidence type="ECO:0000313" key="3">
    <source>
        <dbReference type="Proteomes" id="UP000548476"/>
    </source>
</evidence>
<protein>
    <recommendedName>
        <fullName evidence="4">Lipoprotein LpqN</fullName>
    </recommendedName>
</protein>
<evidence type="ECO:0000256" key="1">
    <source>
        <dbReference type="SAM" id="SignalP"/>
    </source>
</evidence>
<dbReference type="RefSeq" id="WP_184789496.1">
    <property type="nucleotide sequence ID" value="NZ_BONT01000033.1"/>
</dbReference>
<keyword evidence="1" id="KW-0732">Signal</keyword>
<reference evidence="2 3" key="1">
    <citation type="submission" date="2020-08" db="EMBL/GenBank/DDBJ databases">
        <title>Genomic Encyclopedia of Type Strains, Phase IV (KMG-IV): sequencing the most valuable type-strain genomes for metagenomic binning, comparative biology and taxonomic classification.</title>
        <authorList>
            <person name="Goeker M."/>
        </authorList>
    </citation>
    <scope>NUCLEOTIDE SEQUENCE [LARGE SCALE GENOMIC DNA]</scope>
    <source>
        <strain evidence="2 3">YIM 65646</strain>
    </source>
</reference>
<feature type="signal peptide" evidence="1">
    <location>
        <begin position="1"/>
        <end position="22"/>
    </location>
</feature>
<dbReference type="EMBL" id="JACHGT010000009">
    <property type="protein sequence ID" value="MBB6036668.1"/>
    <property type="molecule type" value="Genomic_DNA"/>
</dbReference>
<dbReference type="PROSITE" id="PS51257">
    <property type="entry name" value="PROKAR_LIPOPROTEIN"/>
    <property type="match status" value="1"/>
</dbReference>
<keyword evidence="3" id="KW-1185">Reference proteome</keyword>
<sequence length="192" mass="20514">MPRWTRLIAAFALAVVALTACTSEDPPADPGAGPSSSGEVDPEGRLIVDFRMPGDFGSTSAVPLPMIISESYRTPDIIALKDVQSVEAIMVVSYALPQDFTGATDAELLAKISEYNNAAGVTPKGDPILAIANRHRGFVQSVEKAENGKTTTFEATYLFFGPNLVQVICQWDKLPAELGSACQTVLRSLKIK</sequence>
<dbReference type="Proteomes" id="UP000548476">
    <property type="component" value="Unassembled WGS sequence"/>
</dbReference>
<proteinExistence type="predicted"/>